<dbReference type="GeneID" id="303293117"/>
<proteinExistence type="predicted"/>
<gene>
    <name evidence="2" type="ORF">EI167_14040</name>
</gene>
<organism evidence="2 3">
    <name type="scientific">Pseudoalteromonas prydzensis</name>
    <dbReference type="NCBI Taxonomy" id="182141"/>
    <lineage>
        <taxon>Bacteria</taxon>
        <taxon>Pseudomonadati</taxon>
        <taxon>Pseudomonadota</taxon>
        <taxon>Gammaproteobacteria</taxon>
        <taxon>Alteromonadales</taxon>
        <taxon>Pseudoalteromonadaceae</taxon>
        <taxon>Pseudoalteromonas</taxon>
    </lineage>
</organism>
<accession>A0ABR9FP03</accession>
<evidence type="ECO:0000313" key="2">
    <source>
        <dbReference type="EMBL" id="MBE0458547.1"/>
    </source>
</evidence>
<comment type="caution">
    <text evidence="2">The sequence shown here is derived from an EMBL/GenBank/DDBJ whole genome shotgun (WGS) entry which is preliminary data.</text>
</comment>
<evidence type="ECO:0000313" key="3">
    <source>
        <dbReference type="Proteomes" id="UP000707245"/>
    </source>
</evidence>
<keyword evidence="1" id="KW-0812">Transmembrane</keyword>
<reference evidence="2 3" key="1">
    <citation type="submission" date="2020-07" db="EMBL/GenBank/DDBJ databases">
        <title>Halophilic bacteria isolated from french cheeses.</title>
        <authorList>
            <person name="Kothe C.I."/>
            <person name="Farah-Kraiem B."/>
            <person name="Renault P."/>
            <person name="Dridi B."/>
        </authorList>
    </citation>
    <scope>NUCLEOTIDE SEQUENCE [LARGE SCALE GENOMIC DNA]</scope>
    <source>
        <strain evidence="2 3">FME14</strain>
    </source>
</reference>
<dbReference type="Proteomes" id="UP000707245">
    <property type="component" value="Unassembled WGS sequence"/>
</dbReference>
<evidence type="ECO:0000256" key="1">
    <source>
        <dbReference type="SAM" id="Phobius"/>
    </source>
</evidence>
<name>A0ABR9FP03_9GAMM</name>
<dbReference type="RefSeq" id="WP_064668100.1">
    <property type="nucleotide sequence ID" value="NZ_BDDT01000014.1"/>
</dbReference>
<protein>
    <submittedName>
        <fullName evidence="2">Uncharacterized protein</fullName>
    </submittedName>
</protein>
<keyword evidence="1" id="KW-1133">Transmembrane helix</keyword>
<keyword evidence="1" id="KW-0472">Membrane</keyword>
<sequence>MSDKPWIKIYNEVDSDCILGNKAGLTTLRDAIDYTLDNRIYSVEENFQADFKSIILVDKNWQQPKPEKLPLWQSALLVIILSVWAGLLPIYALWSLV</sequence>
<dbReference type="EMBL" id="RRZA01000044">
    <property type="protein sequence ID" value="MBE0458547.1"/>
    <property type="molecule type" value="Genomic_DNA"/>
</dbReference>
<keyword evidence="3" id="KW-1185">Reference proteome</keyword>
<feature type="transmembrane region" description="Helical" evidence="1">
    <location>
        <begin position="75"/>
        <end position="94"/>
    </location>
</feature>